<dbReference type="PANTHER" id="PTHR33933:SF1">
    <property type="entry name" value="PROTEIN ADENYLYLTRANSFERASE MNTA-RELATED"/>
    <property type="match status" value="1"/>
</dbReference>
<dbReference type="InterPro" id="IPR043519">
    <property type="entry name" value="NT_sf"/>
</dbReference>
<dbReference type="Proteomes" id="UP000588083">
    <property type="component" value="Unassembled WGS sequence"/>
</dbReference>
<evidence type="ECO:0000313" key="8">
    <source>
        <dbReference type="Proteomes" id="UP000561271"/>
    </source>
</evidence>
<accession>A0A6V8NLA0</accession>
<evidence type="ECO:0000313" key="6">
    <source>
        <dbReference type="EMBL" id="GFP37760.1"/>
    </source>
</evidence>
<dbReference type="Proteomes" id="UP000561271">
    <property type="component" value="Unassembled WGS sequence"/>
</dbReference>
<dbReference type="Proteomes" id="UP000569018">
    <property type="component" value="Unassembled WGS sequence"/>
</dbReference>
<keyword evidence="13" id="KW-1185">Reference proteome</keyword>
<evidence type="ECO:0000313" key="7">
    <source>
        <dbReference type="EMBL" id="GFP40566.1"/>
    </source>
</evidence>
<dbReference type="EMBL" id="BLSA01000087">
    <property type="protein sequence ID" value="GFP32493.1"/>
    <property type="molecule type" value="Genomic_DNA"/>
</dbReference>
<evidence type="ECO:0000313" key="5">
    <source>
        <dbReference type="EMBL" id="GFP35598.1"/>
    </source>
</evidence>
<dbReference type="Proteomes" id="UP000568877">
    <property type="component" value="Unassembled WGS sequence"/>
</dbReference>
<dbReference type="Proteomes" id="UP000574717">
    <property type="component" value="Unassembled WGS sequence"/>
</dbReference>
<dbReference type="GO" id="GO:0016779">
    <property type="term" value="F:nucleotidyltransferase activity"/>
    <property type="evidence" value="ECO:0007669"/>
    <property type="project" value="InterPro"/>
</dbReference>
<protein>
    <recommendedName>
        <fullName evidence="1">Polymerase nucleotidyl transferase domain-containing protein</fullName>
    </recommendedName>
</protein>
<dbReference type="AlphaFoldDB" id="A0A6V8NLA0"/>
<dbReference type="EMBL" id="BLRU01000266">
    <property type="protein sequence ID" value="GFP20141.1"/>
    <property type="molecule type" value="Genomic_DNA"/>
</dbReference>
<evidence type="ECO:0000313" key="3">
    <source>
        <dbReference type="EMBL" id="GFP31098.1"/>
    </source>
</evidence>
<dbReference type="RefSeq" id="WP_176230152.1">
    <property type="nucleotide sequence ID" value="NZ_BLRU01000266.1"/>
</dbReference>
<gene>
    <name evidence="2" type="ORF">HKBW3S03_01642</name>
    <name evidence="3" type="ORF">HKBW3S34_02017</name>
    <name evidence="4" type="ORF">HKBW3S42_00797</name>
    <name evidence="5" type="ORF">HKBW3S43_01388</name>
    <name evidence="6" type="ORF">HKBW3S44_01440</name>
    <name evidence="7" type="ORF">HKBW3S47_02263</name>
</gene>
<evidence type="ECO:0000259" key="1">
    <source>
        <dbReference type="Pfam" id="PF01909"/>
    </source>
</evidence>
<dbReference type="EMBL" id="BLRZ01000163">
    <property type="protein sequence ID" value="GFP31098.1"/>
    <property type="molecule type" value="Genomic_DNA"/>
</dbReference>
<feature type="domain" description="Polymerase nucleotidyl transferase" evidence="1">
    <location>
        <begin position="6"/>
        <end position="80"/>
    </location>
</feature>
<proteinExistence type="predicted"/>
<name>A0A6V8NLA0_9ACTN</name>
<evidence type="ECO:0000313" key="2">
    <source>
        <dbReference type="EMBL" id="GFP20141.1"/>
    </source>
</evidence>
<dbReference type="InterPro" id="IPR002934">
    <property type="entry name" value="Polymerase_NTP_transf_dom"/>
</dbReference>
<dbReference type="PANTHER" id="PTHR33933">
    <property type="entry name" value="NUCLEOTIDYLTRANSFERASE"/>
    <property type="match status" value="1"/>
</dbReference>
<comment type="caution">
    <text evidence="2">The sequence shown here is derived from an EMBL/GenBank/DDBJ whole genome shotgun (WGS) entry which is preliminary data.</text>
</comment>
<reference evidence="8 9" key="1">
    <citation type="journal article" date="2020" name="Front. Microbiol.">
        <title>Single-cell genomics of novel Actinobacteria with the Wood-Ljungdahl pathway discovered in a serpentinizing system.</title>
        <authorList>
            <person name="Merino N."/>
            <person name="Kawai M."/>
            <person name="Boyd E.S."/>
            <person name="Colman D.R."/>
            <person name="McGlynn S.E."/>
            <person name="Nealson K.H."/>
            <person name="Kurokawa K."/>
            <person name="Hongoh Y."/>
        </authorList>
    </citation>
    <scope>NUCLEOTIDE SEQUENCE [LARGE SCALE GENOMIC DNA]</scope>
    <source>
        <strain evidence="2 11">S03</strain>
        <strain evidence="3 13">S34</strain>
        <strain evidence="4 9">S42</strain>
        <strain evidence="5 12">S43</strain>
        <strain evidence="6 8">S44</strain>
        <strain evidence="7 10">S47</strain>
    </source>
</reference>
<dbReference type="Gene3D" id="3.30.460.10">
    <property type="entry name" value="Beta Polymerase, domain 2"/>
    <property type="match status" value="1"/>
</dbReference>
<dbReference type="EMBL" id="BLSC01000157">
    <property type="protein sequence ID" value="GFP37760.1"/>
    <property type="molecule type" value="Genomic_DNA"/>
</dbReference>
<evidence type="ECO:0000313" key="13">
    <source>
        <dbReference type="Proteomes" id="UP000588083"/>
    </source>
</evidence>
<dbReference type="EMBL" id="BLSB01000147">
    <property type="protein sequence ID" value="GFP35598.1"/>
    <property type="molecule type" value="Genomic_DNA"/>
</dbReference>
<dbReference type="EMBL" id="BLSD01000314">
    <property type="protein sequence ID" value="GFP40566.1"/>
    <property type="molecule type" value="Genomic_DNA"/>
</dbReference>
<dbReference type="CDD" id="cd05403">
    <property type="entry name" value="NT_KNTase_like"/>
    <property type="match status" value="1"/>
</dbReference>
<dbReference type="SUPFAM" id="SSF81301">
    <property type="entry name" value="Nucleotidyltransferase"/>
    <property type="match status" value="1"/>
</dbReference>
<evidence type="ECO:0000313" key="4">
    <source>
        <dbReference type="EMBL" id="GFP32493.1"/>
    </source>
</evidence>
<dbReference type="Proteomes" id="UP000576480">
    <property type="component" value="Unassembled WGS sequence"/>
</dbReference>
<evidence type="ECO:0000313" key="10">
    <source>
        <dbReference type="Proteomes" id="UP000569018"/>
    </source>
</evidence>
<organism evidence="2 11">
    <name type="scientific">Candidatus Hakubella thermalkaliphila</name>
    <dbReference type="NCBI Taxonomy" id="2754717"/>
    <lineage>
        <taxon>Bacteria</taxon>
        <taxon>Bacillati</taxon>
        <taxon>Actinomycetota</taxon>
        <taxon>Actinomycetota incertae sedis</taxon>
        <taxon>Candidatus Hakubellales</taxon>
        <taxon>Candidatus Hakubellaceae</taxon>
        <taxon>Candidatus Hakubella</taxon>
    </lineage>
</organism>
<dbReference type="InterPro" id="IPR052548">
    <property type="entry name" value="Type_VII_TA_antitoxin"/>
</dbReference>
<dbReference type="Pfam" id="PF01909">
    <property type="entry name" value="NTP_transf_2"/>
    <property type="match status" value="1"/>
</dbReference>
<evidence type="ECO:0000313" key="11">
    <source>
        <dbReference type="Proteomes" id="UP000574717"/>
    </source>
</evidence>
<sequence>MDERVREIIKRIVEEADPDKVILFGSRAKGEGTKWSDYDICVLKSDRVKRNELEKRIYLKLFGIGVPVDIIVETMDRFEELKGNKFLIYHEIARYGRTIYEK</sequence>
<evidence type="ECO:0000313" key="12">
    <source>
        <dbReference type="Proteomes" id="UP000576480"/>
    </source>
</evidence>
<evidence type="ECO:0000313" key="9">
    <source>
        <dbReference type="Proteomes" id="UP000568877"/>
    </source>
</evidence>